<accession>A0A6P7XH69</accession>
<proteinExistence type="inferred from homology"/>
<reference evidence="7" key="1">
    <citation type="submission" date="2025-08" db="UniProtKB">
        <authorList>
            <consortium name="RefSeq"/>
        </authorList>
    </citation>
    <scope>IDENTIFICATION</scope>
</reference>
<dbReference type="PANTHER" id="PTHR16181:SF29">
    <property type="entry name" value="PROTEIN FAM83A-RELATED"/>
    <property type="match status" value="1"/>
</dbReference>
<dbReference type="Proteomes" id="UP000515156">
    <property type="component" value="Chromosome 3"/>
</dbReference>
<dbReference type="CTD" id="222584"/>
<feature type="compositionally biased region" description="Basic and acidic residues" evidence="4">
    <location>
        <begin position="738"/>
        <end position="755"/>
    </location>
</feature>
<evidence type="ECO:0000256" key="1">
    <source>
        <dbReference type="ARBA" id="ARBA00004496"/>
    </source>
</evidence>
<dbReference type="FunFam" id="3.30.870.10:FF:000004">
    <property type="entry name" value="protein FAM83H isoform X2"/>
    <property type="match status" value="1"/>
</dbReference>
<feature type="compositionally biased region" description="Basic and acidic residues" evidence="4">
    <location>
        <begin position="815"/>
        <end position="825"/>
    </location>
</feature>
<dbReference type="GeneID" id="115467206"/>
<keyword evidence="6" id="KW-1185">Reference proteome</keyword>
<feature type="region of interest" description="Disordered" evidence="4">
    <location>
        <begin position="884"/>
        <end position="911"/>
    </location>
</feature>
<dbReference type="InterPro" id="IPR012461">
    <property type="entry name" value="SACK1"/>
</dbReference>
<organism evidence="6 7">
    <name type="scientific">Microcaecilia unicolor</name>
    <dbReference type="NCBI Taxonomy" id="1415580"/>
    <lineage>
        <taxon>Eukaryota</taxon>
        <taxon>Metazoa</taxon>
        <taxon>Chordata</taxon>
        <taxon>Craniata</taxon>
        <taxon>Vertebrata</taxon>
        <taxon>Euteleostomi</taxon>
        <taxon>Amphibia</taxon>
        <taxon>Gymnophiona</taxon>
        <taxon>Siphonopidae</taxon>
        <taxon>Microcaecilia</taxon>
    </lineage>
</organism>
<dbReference type="InterPro" id="IPR050944">
    <property type="entry name" value="FAM83"/>
</dbReference>
<dbReference type="RefSeq" id="XP_030054837.1">
    <property type="nucleotide sequence ID" value="XM_030198977.1"/>
</dbReference>
<feature type="region of interest" description="Disordered" evidence="4">
    <location>
        <begin position="726"/>
        <end position="764"/>
    </location>
</feature>
<keyword evidence="3" id="KW-0963">Cytoplasm</keyword>
<evidence type="ECO:0000256" key="3">
    <source>
        <dbReference type="ARBA" id="ARBA00022490"/>
    </source>
</evidence>
<dbReference type="GO" id="GO:0005737">
    <property type="term" value="C:cytoplasm"/>
    <property type="evidence" value="ECO:0007669"/>
    <property type="project" value="UniProtKB-SubCell"/>
</dbReference>
<evidence type="ECO:0000313" key="6">
    <source>
        <dbReference type="Proteomes" id="UP000515156"/>
    </source>
</evidence>
<comment type="similarity">
    <text evidence="2">Belongs to the FAM83 family.</text>
</comment>
<evidence type="ECO:0000259" key="5">
    <source>
        <dbReference type="Pfam" id="PF07894"/>
    </source>
</evidence>
<name>A0A6P7XH69_9AMPH</name>
<protein>
    <submittedName>
        <fullName evidence="7">Protein FAM83B</fullName>
    </submittedName>
</protein>
<dbReference type="KEGG" id="muo:115467206"/>
<dbReference type="SUPFAM" id="SSF56024">
    <property type="entry name" value="Phospholipase D/nuclease"/>
    <property type="match status" value="1"/>
</dbReference>
<dbReference type="Gene3D" id="3.30.870.10">
    <property type="entry name" value="Endonuclease Chain A"/>
    <property type="match status" value="1"/>
</dbReference>
<dbReference type="GO" id="GO:0019901">
    <property type="term" value="F:protein kinase binding"/>
    <property type="evidence" value="ECO:0007669"/>
    <property type="project" value="TreeGrafter"/>
</dbReference>
<dbReference type="AlphaFoldDB" id="A0A6P7XH69"/>
<dbReference type="GO" id="GO:0016020">
    <property type="term" value="C:membrane"/>
    <property type="evidence" value="ECO:0007669"/>
    <property type="project" value="TreeGrafter"/>
</dbReference>
<gene>
    <name evidence="7" type="primary">FAM83B</name>
</gene>
<dbReference type="FunCoup" id="A0A6P7XH69">
    <property type="interactions" value="820"/>
</dbReference>
<dbReference type="InParanoid" id="A0A6P7XH69"/>
<evidence type="ECO:0000313" key="7">
    <source>
        <dbReference type="RefSeq" id="XP_030054837.1"/>
    </source>
</evidence>
<feature type="region of interest" description="Disordered" evidence="4">
    <location>
        <begin position="802"/>
        <end position="825"/>
    </location>
</feature>
<dbReference type="PANTHER" id="PTHR16181">
    <property type="entry name" value="PROTEIN FAM83A-RELATED"/>
    <property type="match status" value="1"/>
</dbReference>
<sequence length="1048" mass="119979">MESLSLLSSLHDECKSENQIEPHYKEWYRVAIDNLIEGGITAYQEFLKTEQVTEFLAEEELNYIVNNVQKIPDNMEYGSDESNDDGSSSGTYWPIESDVEAPNLDLGWPCSMPGQSGGTHIDLYFHPPRGHPYTIKETVRKMIKEARQVIAIVMDMFTDVDVFKDLVEASTRGVPVYLLLDDYNFSHFFKMTEKQGIQVQRLRNIRVRTVKGHDYFSKSGAKFCGKMEQKFLLVDLQKVMFGTYSFMWSFEKVNLSMVQVISGQLVESFDEEFRTLYARSSVPSMFAKDELLIGNNRKIPWENGFYQHSLSSLISASSQHSLFARQEKVHTLDSTYLNSRGRYGIHGEDRYSSKNLAYKSHRLPGFNIQNKIRQFQSSDKNEHWKRHSYAAGENPEPSPYLMLNRAMNQGMGSNRSNNWKMQSSIPSVGSSSRGGYLAFYNGSSQNLTDRFVHRVTNLGERNSNVRRSFHGTDNHIRFLQQKMPTLERTTKSFLRNWRIESYLNDNSDFPADSSGEILDDKYDSYEGSESTRMNPIYAHSRLRSSLMFKPTLPDQKEAISCTTGSTNSTVIDSQESLTPKAITPRDNSRFIPGHEGHESQPELTKRHSLQIPEGPKPVSNYNTNHEATNYIYTSLCTNREADNVKNQPNESIFKRRSLPLYEHSKVAIDYVANRQPSNYIYSSLGRSTVRQTANSSVKPDDQKVNNLHNHLANVDQSMQNETQIATPTRTASNDSLDDANKEDPNKDWSSKKEGKGSPNFLKMGSKKLRSLLNLSPEKKESLSKHKAPAFYRMCSSSDTLISEEEEKQSFAKSGSKNDESPKKERTMLGISQISLNKSKENVCISPTKSVKSTDDGSKSPTICNVESIGDSSTPRFNTEQIQYQDTKETKTHRGYGTPFASTTQQRGMPQREVSQRGMIQREMSHRGMLQRGMPLRDVPQREMHRTTNPESPNLKEDLRRLQLSERRIYSRYEPFCKLDVNTETTSNMQNIHSQPLDQKSRTLGHNFVRPNYMSNYNSTSVYRSLQPNENKLGRFMQKFGNFIHKTNK</sequence>
<feature type="domain" description="Scaffolding anchor of CK1" evidence="5">
    <location>
        <begin position="13"/>
        <end position="281"/>
    </location>
</feature>
<evidence type="ECO:0000256" key="2">
    <source>
        <dbReference type="ARBA" id="ARBA00006937"/>
    </source>
</evidence>
<evidence type="ECO:0000256" key="4">
    <source>
        <dbReference type="SAM" id="MobiDB-lite"/>
    </source>
</evidence>
<dbReference type="Pfam" id="PF07894">
    <property type="entry name" value="SACK1"/>
    <property type="match status" value="1"/>
</dbReference>
<dbReference type="GO" id="GO:0007165">
    <property type="term" value="P:signal transduction"/>
    <property type="evidence" value="ECO:0007669"/>
    <property type="project" value="TreeGrafter"/>
</dbReference>
<comment type="subcellular location">
    <subcellularLocation>
        <location evidence="1">Cytoplasm</location>
    </subcellularLocation>
</comment>
<dbReference type="OrthoDB" id="8443577at2759"/>